<protein>
    <submittedName>
        <fullName evidence="1">Uncharacterized protein</fullName>
    </submittedName>
</protein>
<keyword evidence="2" id="KW-1185">Reference proteome</keyword>
<proteinExistence type="predicted"/>
<organism evidence="1 2">
    <name type="scientific">Linum tenue</name>
    <dbReference type="NCBI Taxonomy" id="586396"/>
    <lineage>
        <taxon>Eukaryota</taxon>
        <taxon>Viridiplantae</taxon>
        <taxon>Streptophyta</taxon>
        <taxon>Embryophyta</taxon>
        <taxon>Tracheophyta</taxon>
        <taxon>Spermatophyta</taxon>
        <taxon>Magnoliopsida</taxon>
        <taxon>eudicotyledons</taxon>
        <taxon>Gunneridae</taxon>
        <taxon>Pentapetalae</taxon>
        <taxon>rosids</taxon>
        <taxon>fabids</taxon>
        <taxon>Malpighiales</taxon>
        <taxon>Linaceae</taxon>
        <taxon>Linum</taxon>
    </lineage>
</organism>
<evidence type="ECO:0000313" key="1">
    <source>
        <dbReference type="EMBL" id="CAI0433626.1"/>
    </source>
</evidence>
<dbReference type="AlphaFoldDB" id="A0AAV0LHA1"/>
<evidence type="ECO:0000313" key="2">
    <source>
        <dbReference type="Proteomes" id="UP001154282"/>
    </source>
</evidence>
<dbReference type="Proteomes" id="UP001154282">
    <property type="component" value="Unassembled WGS sequence"/>
</dbReference>
<reference evidence="1" key="1">
    <citation type="submission" date="2022-08" db="EMBL/GenBank/DDBJ databases">
        <authorList>
            <person name="Gutierrez-Valencia J."/>
        </authorList>
    </citation>
    <scope>NUCLEOTIDE SEQUENCE</scope>
</reference>
<feature type="non-terminal residue" evidence="1">
    <location>
        <position position="1"/>
    </location>
</feature>
<gene>
    <name evidence="1" type="ORF">LITE_LOCUS23961</name>
</gene>
<accession>A0AAV0LHA1</accession>
<sequence>NAMEIDGRDFEFPASSCPLDPPSDSCILLPASDTAACLFPSACELCPTILYLFSVLQVRWSLSDLGGAAEIDEHKGSDSLPLTFQRCYCFVANGVGDVGDFGLLAKGSSWA</sequence>
<dbReference type="EMBL" id="CAMGYJ010000006">
    <property type="protein sequence ID" value="CAI0433626.1"/>
    <property type="molecule type" value="Genomic_DNA"/>
</dbReference>
<name>A0AAV0LHA1_9ROSI</name>
<comment type="caution">
    <text evidence="1">The sequence shown here is derived from an EMBL/GenBank/DDBJ whole genome shotgun (WGS) entry which is preliminary data.</text>
</comment>